<dbReference type="STRING" id="1921803.NIES593_02490"/>
<reference evidence="2 3" key="1">
    <citation type="submission" date="2016-11" db="EMBL/GenBank/DDBJ databases">
        <title>Draft Genome Sequences of Nine Cyanobacterial Strains from Diverse Habitats.</title>
        <authorList>
            <person name="Zhu T."/>
            <person name="Hou S."/>
            <person name="Lu X."/>
            <person name="Hess W.R."/>
        </authorList>
    </citation>
    <scope>NUCLEOTIDE SEQUENCE [LARGE SCALE GENOMIC DNA]</scope>
    <source>
        <strain evidence="2 3">NIES-593</strain>
    </source>
</reference>
<proteinExistence type="predicted"/>
<accession>A0A1U7HQU9</accession>
<keyword evidence="3" id="KW-1185">Reference proteome</keyword>
<dbReference type="EMBL" id="MRCB01000002">
    <property type="protein sequence ID" value="OKH25973.1"/>
    <property type="molecule type" value="Genomic_DNA"/>
</dbReference>
<feature type="domain" description="Methyltransferase type 11" evidence="1">
    <location>
        <begin position="43"/>
        <end position="120"/>
    </location>
</feature>
<dbReference type="InterPro" id="IPR013216">
    <property type="entry name" value="Methyltransf_11"/>
</dbReference>
<dbReference type="Pfam" id="PF08241">
    <property type="entry name" value="Methyltransf_11"/>
    <property type="match status" value="1"/>
</dbReference>
<evidence type="ECO:0000313" key="3">
    <source>
        <dbReference type="Proteomes" id="UP000186868"/>
    </source>
</evidence>
<dbReference type="Proteomes" id="UP000186868">
    <property type="component" value="Unassembled WGS sequence"/>
</dbReference>
<dbReference type="InterPro" id="IPR029063">
    <property type="entry name" value="SAM-dependent_MTases_sf"/>
</dbReference>
<dbReference type="AlphaFoldDB" id="A0A1U7HQU9"/>
<protein>
    <recommendedName>
        <fullName evidence="1">Methyltransferase type 11 domain-containing protein</fullName>
    </recommendedName>
</protein>
<evidence type="ECO:0000259" key="1">
    <source>
        <dbReference type="Pfam" id="PF08241"/>
    </source>
</evidence>
<comment type="caution">
    <text evidence="2">The sequence shown here is derived from an EMBL/GenBank/DDBJ whole genome shotgun (WGS) entry which is preliminary data.</text>
</comment>
<dbReference type="Gene3D" id="3.40.50.150">
    <property type="entry name" value="Vaccinia Virus protein VP39"/>
    <property type="match status" value="1"/>
</dbReference>
<name>A0A1U7HQU9_9CYAN</name>
<dbReference type="SUPFAM" id="SSF53335">
    <property type="entry name" value="S-adenosyl-L-methionine-dependent methyltransferases"/>
    <property type="match status" value="1"/>
</dbReference>
<organism evidence="2 3">
    <name type="scientific">Hydrococcus rivularis NIES-593</name>
    <dbReference type="NCBI Taxonomy" id="1921803"/>
    <lineage>
        <taxon>Bacteria</taxon>
        <taxon>Bacillati</taxon>
        <taxon>Cyanobacteriota</taxon>
        <taxon>Cyanophyceae</taxon>
        <taxon>Pleurocapsales</taxon>
        <taxon>Hydrococcaceae</taxon>
        <taxon>Hydrococcus</taxon>
    </lineage>
</organism>
<evidence type="ECO:0000313" key="2">
    <source>
        <dbReference type="EMBL" id="OKH25973.1"/>
    </source>
</evidence>
<dbReference type="CDD" id="cd02440">
    <property type="entry name" value="AdoMet_MTases"/>
    <property type="match status" value="1"/>
</dbReference>
<dbReference type="GO" id="GO:0008757">
    <property type="term" value="F:S-adenosylmethionine-dependent methyltransferase activity"/>
    <property type="evidence" value="ECO:0007669"/>
    <property type="project" value="InterPro"/>
</dbReference>
<sequence>MIKAIKPRMQRHWRKRRMEAFIELMCLKPGSRIVDLGGLPEFWETIAIDLDITVLNLPGAFTGKRGSFTRQYRFVEADACELLDLADNSFDIAFSNGVIEHVGSLARQEAFAKTVRRLAPSYWIQTPSMWFPIEAHCNLPFWWFYPPSLKNAWIRHWQRQGREFKWKQMSETRVLSLGRLKTLFPEAKVYTECVAGFPKSYSMYVPMYVPMQKEQSRQ</sequence>
<gene>
    <name evidence="2" type="ORF">NIES593_02490</name>
</gene>
<dbReference type="OrthoDB" id="7260171at2"/>